<evidence type="ECO:0000256" key="2">
    <source>
        <dbReference type="ARBA" id="ARBA00004123"/>
    </source>
</evidence>
<feature type="region of interest" description="Disordered" evidence="8">
    <location>
        <begin position="329"/>
        <end position="390"/>
    </location>
</feature>
<protein>
    <recommendedName>
        <fullName evidence="5">Restriction of telomere capping protein 4</fullName>
    </recommendedName>
</protein>
<feature type="compositionally biased region" description="Low complexity" evidence="8">
    <location>
        <begin position="349"/>
        <end position="358"/>
    </location>
</feature>
<feature type="compositionally biased region" description="Polar residues" evidence="8">
    <location>
        <begin position="372"/>
        <end position="385"/>
    </location>
</feature>
<comment type="subcellular location">
    <subcellularLocation>
        <location evidence="3">Cytoplasm</location>
    </subcellularLocation>
    <subcellularLocation>
        <location evidence="2">Nucleus</location>
    </subcellularLocation>
</comment>
<comment type="caution">
    <text evidence="10">The sequence shown here is derived from an EMBL/GenBank/DDBJ whole genome shotgun (WGS) entry which is preliminary data.</text>
</comment>
<dbReference type="Proteomes" id="UP001163828">
    <property type="component" value="Unassembled WGS sequence"/>
</dbReference>
<evidence type="ECO:0000313" key="11">
    <source>
        <dbReference type="Proteomes" id="UP001163828"/>
    </source>
</evidence>
<feature type="compositionally biased region" description="Basic and acidic residues" evidence="8">
    <location>
        <begin position="256"/>
        <end position="270"/>
    </location>
</feature>
<evidence type="ECO:0000256" key="3">
    <source>
        <dbReference type="ARBA" id="ARBA00004496"/>
    </source>
</evidence>
<dbReference type="EMBL" id="MU790850">
    <property type="protein sequence ID" value="KAJ3992501.1"/>
    <property type="molecule type" value="Genomic_DNA"/>
</dbReference>
<gene>
    <name evidence="10" type="ORF">F5050DRAFT_1855823</name>
</gene>
<dbReference type="Pfam" id="PF14474">
    <property type="entry name" value="RTC4"/>
    <property type="match status" value="1"/>
</dbReference>
<accession>A0ABQ8Q1M6</accession>
<evidence type="ECO:0000256" key="5">
    <source>
        <dbReference type="ARBA" id="ARBA00015162"/>
    </source>
</evidence>
<feature type="compositionally biased region" description="Low complexity" evidence="8">
    <location>
        <begin position="541"/>
        <end position="560"/>
    </location>
</feature>
<evidence type="ECO:0000256" key="6">
    <source>
        <dbReference type="ARBA" id="ARBA00022490"/>
    </source>
</evidence>
<feature type="region of interest" description="Disordered" evidence="8">
    <location>
        <begin position="251"/>
        <end position="292"/>
    </location>
</feature>
<feature type="non-terminal residue" evidence="10">
    <location>
        <position position="1"/>
    </location>
</feature>
<evidence type="ECO:0000313" key="10">
    <source>
        <dbReference type="EMBL" id="KAJ3992501.1"/>
    </source>
</evidence>
<evidence type="ECO:0000256" key="8">
    <source>
        <dbReference type="SAM" id="MobiDB-lite"/>
    </source>
</evidence>
<feature type="compositionally biased region" description="Basic residues" evidence="8">
    <location>
        <begin position="359"/>
        <end position="369"/>
    </location>
</feature>
<organism evidence="10 11">
    <name type="scientific">Lentinula boryana</name>
    <dbReference type="NCBI Taxonomy" id="40481"/>
    <lineage>
        <taxon>Eukaryota</taxon>
        <taxon>Fungi</taxon>
        <taxon>Dikarya</taxon>
        <taxon>Basidiomycota</taxon>
        <taxon>Agaricomycotina</taxon>
        <taxon>Agaricomycetes</taxon>
        <taxon>Agaricomycetidae</taxon>
        <taxon>Agaricales</taxon>
        <taxon>Marasmiineae</taxon>
        <taxon>Omphalotaceae</taxon>
        <taxon>Lentinula</taxon>
    </lineage>
</organism>
<comment type="function">
    <text evidence="1">May be involved in a process influencing telomere capping.</text>
</comment>
<evidence type="ECO:0000256" key="7">
    <source>
        <dbReference type="ARBA" id="ARBA00023242"/>
    </source>
</evidence>
<reference evidence="10" key="1">
    <citation type="submission" date="2022-08" db="EMBL/GenBank/DDBJ databases">
        <authorList>
            <consortium name="DOE Joint Genome Institute"/>
            <person name="Min B."/>
            <person name="Riley R."/>
            <person name="Sierra-Patev S."/>
            <person name="Naranjo-Ortiz M."/>
            <person name="Looney B."/>
            <person name="Konkel Z."/>
            <person name="Slot J.C."/>
            <person name="Sakamoto Y."/>
            <person name="Steenwyk J.L."/>
            <person name="Rokas A."/>
            <person name="Carro J."/>
            <person name="Camarero S."/>
            <person name="Ferreira P."/>
            <person name="Molpeceres G."/>
            <person name="Ruiz-Duenas F.J."/>
            <person name="Serrano A."/>
            <person name="Henrissat B."/>
            <person name="Drula E."/>
            <person name="Hughes K.W."/>
            <person name="Mata J.L."/>
            <person name="Ishikawa N.K."/>
            <person name="Vargas-Isla R."/>
            <person name="Ushijima S."/>
            <person name="Smith C.A."/>
            <person name="Ahrendt S."/>
            <person name="Andreopoulos W."/>
            <person name="He G."/>
            <person name="Labutti K."/>
            <person name="Lipzen A."/>
            <person name="Ng V."/>
            <person name="Sandor L."/>
            <person name="Barry K."/>
            <person name="Martinez A.T."/>
            <person name="Xiao Y."/>
            <person name="Gibbons J.G."/>
            <person name="Terashima K."/>
            <person name="Hibbett D.S."/>
            <person name="Grigoriev I.V."/>
        </authorList>
    </citation>
    <scope>NUCLEOTIDE SEQUENCE</scope>
    <source>
        <strain evidence="10">TFB10827</strain>
    </source>
</reference>
<keyword evidence="11" id="KW-1185">Reference proteome</keyword>
<dbReference type="SMART" id="SM01312">
    <property type="entry name" value="RTC4"/>
    <property type="match status" value="1"/>
</dbReference>
<feature type="compositionally biased region" description="Basic and acidic residues" evidence="8">
    <location>
        <begin position="629"/>
        <end position="638"/>
    </location>
</feature>
<feature type="compositionally biased region" description="Basic and acidic residues" evidence="8">
    <location>
        <begin position="280"/>
        <end position="292"/>
    </location>
</feature>
<evidence type="ECO:0000256" key="4">
    <source>
        <dbReference type="ARBA" id="ARBA00009461"/>
    </source>
</evidence>
<keyword evidence="7" id="KW-0539">Nucleus</keyword>
<dbReference type="InterPro" id="IPR028094">
    <property type="entry name" value="RTC4_C"/>
</dbReference>
<feature type="domain" description="Restriction of telomere capping protein 4 C-terminal" evidence="9">
    <location>
        <begin position="89"/>
        <end position="254"/>
    </location>
</feature>
<feature type="region of interest" description="Disordered" evidence="8">
    <location>
        <begin position="110"/>
        <end position="129"/>
    </location>
</feature>
<dbReference type="PANTHER" id="PTHR41391:SF1">
    <property type="entry name" value="RESTRICTION OF TELOMERE CAPPING PROTEIN 4"/>
    <property type="match status" value="1"/>
</dbReference>
<evidence type="ECO:0000256" key="1">
    <source>
        <dbReference type="ARBA" id="ARBA00002738"/>
    </source>
</evidence>
<comment type="similarity">
    <text evidence="4">Belongs to the RTC4 family.</text>
</comment>
<proteinExistence type="inferred from homology"/>
<feature type="compositionally biased region" description="Basic residues" evidence="8">
    <location>
        <begin position="490"/>
        <end position="505"/>
    </location>
</feature>
<evidence type="ECO:0000259" key="9">
    <source>
        <dbReference type="SMART" id="SM01312"/>
    </source>
</evidence>
<sequence>SLVYNPLVDANTLCPYCDESLPSSPTPHLKHLLATTAKKSVRAPRPTNPMGRKAAVSVFINVCQRHRFESKILPEAEAKGWPKSIEWNLIHDRVMRMRNHLEALMENSFFGDTKGDSDDDDSDVHEGGSQRMRVRDKCFFWKEVMKEVKEKGTRAAANVKSQFANFQNAQPGYYGELGSILIHQSLCELFPPETTHPDLVSPLSPKEFINRVLLPEVALRLIMEDKFLSGSSGARKSLEILRDSTTYGVAMFPEDTGERGKVTSPKEQKGKSKGKRKGKESHQLEDVDNEKTIEMNVADKMVREKARRRRLELEKEDEYEQEELRQLEQAAKHSRRKGKSKQKEKESELLALASSSQKPKPKPRPKPKAIQKSASSSLVTTNFESGSEDVPVFSDNDFYINESDVDNALADWAVDDFENGAFVSTKDNGLSIPSSISGLSTASKLRTAELPPPSSSLKPNSARSTSTSNDDAMDITCSSAEDADSIIQTRKARKLTTRKAKKMPTRNRSSSTEMFSPDARPVTIPPRLPLSSFDMDDTPKASRPQPSLFSSSVSSTSFASHNGDRNIEKSERKTTYEDTDPELDHWNNDPGSAPLAYIRSRSKPTVPLDTKRKKNREERSKNNNQSNVKRTDSMRSDSRWLLSDGSNY</sequence>
<dbReference type="InterPro" id="IPR039024">
    <property type="entry name" value="RTC4"/>
</dbReference>
<name>A0ABQ8Q1M6_9AGAR</name>
<feature type="region of interest" description="Disordered" evidence="8">
    <location>
        <begin position="443"/>
        <end position="648"/>
    </location>
</feature>
<keyword evidence="6" id="KW-0963">Cytoplasm</keyword>
<dbReference type="PANTHER" id="PTHR41391">
    <property type="entry name" value="RESTRICTION OF TELOMERE CAPPING PROTEIN 4"/>
    <property type="match status" value="1"/>
</dbReference>
<feature type="compositionally biased region" description="Basic and acidic residues" evidence="8">
    <location>
        <begin position="562"/>
        <end position="587"/>
    </location>
</feature>